<proteinExistence type="predicted"/>
<dbReference type="AlphaFoldDB" id="A0A0W7TLF7"/>
<gene>
    <name evidence="1" type="ORF">ASJ35_17905</name>
</gene>
<sequence length="99" mass="10261">MKKPPFLCAGVPGRTGRLCVYYTAARGKNTSGRGRFGPFRACFFAAGQEGARAGGAGALPQIRPPGAGAQGRAFTRRRARRAGAYSTYAGTAFSGMGQV</sequence>
<reference evidence="1 2" key="1">
    <citation type="submission" date="2015-10" db="EMBL/GenBank/DDBJ databases">
        <title>A novel member of the family Ruminococcaceae isolated from human faeces.</title>
        <authorList>
            <person name="Shkoporov A.N."/>
            <person name="Chaplin A.V."/>
            <person name="Motuzova O.V."/>
            <person name="Kafarskaia L.I."/>
            <person name="Efimov B.A."/>
        </authorList>
    </citation>
    <scope>NUCLEOTIDE SEQUENCE [LARGE SCALE GENOMIC DNA]</scope>
    <source>
        <strain evidence="1 2">668</strain>
    </source>
</reference>
<organism evidence="1 2">
    <name type="scientific">Ruthenibacterium lactatiformans</name>
    <dbReference type="NCBI Taxonomy" id="1550024"/>
    <lineage>
        <taxon>Bacteria</taxon>
        <taxon>Bacillati</taxon>
        <taxon>Bacillota</taxon>
        <taxon>Clostridia</taxon>
        <taxon>Eubacteriales</taxon>
        <taxon>Oscillospiraceae</taxon>
        <taxon>Ruthenibacterium</taxon>
    </lineage>
</organism>
<name>A0A0W7TLF7_9FIRM</name>
<evidence type="ECO:0000313" key="2">
    <source>
        <dbReference type="Proteomes" id="UP000053433"/>
    </source>
</evidence>
<comment type="caution">
    <text evidence="1">The sequence shown here is derived from an EMBL/GenBank/DDBJ whole genome shotgun (WGS) entry which is preliminary data.</text>
</comment>
<protein>
    <submittedName>
        <fullName evidence="1">Uncharacterized protein</fullName>
    </submittedName>
</protein>
<dbReference type="Proteomes" id="UP000053433">
    <property type="component" value="Unassembled WGS sequence"/>
</dbReference>
<accession>A0A0W7TLF7</accession>
<evidence type="ECO:0000313" key="1">
    <source>
        <dbReference type="EMBL" id="KUE74683.1"/>
    </source>
</evidence>
<dbReference type="EMBL" id="LMUA01000049">
    <property type="protein sequence ID" value="KUE74683.1"/>
    <property type="molecule type" value="Genomic_DNA"/>
</dbReference>